<evidence type="ECO:0000313" key="2">
    <source>
        <dbReference type="Proteomes" id="UP000837857"/>
    </source>
</evidence>
<dbReference type="Proteomes" id="UP000837857">
    <property type="component" value="Chromosome 16"/>
</dbReference>
<sequence length="77" mass="8542">MFGEAGKHRVFARKPAQARVGGHCPSQSGRDLIKRARFMSDLSKHGSAHIAVRLQSAHWICLAFDAYAFWWSSAVDG</sequence>
<evidence type="ECO:0000313" key="1">
    <source>
        <dbReference type="EMBL" id="CAH2045857.1"/>
    </source>
</evidence>
<reference evidence="1" key="1">
    <citation type="submission" date="2022-03" db="EMBL/GenBank/DDBJ databases">
        <authorList>
            <person name="Martin H S."/>
        </authorList>
    </citation>
    <scope>NUCLEOTIDE SEQUENCE</scope>
</reference>
<accession>A0ABN8I495</accession>
<name>A0ABN8I495_9NEOP</name>
<organism evidence="1 2">
    <name type="scientific">Iphiclides podalirius</name>
    <name type="common">scarce swallowtail</name>
    <dbReference type="NCBI Taxonomy" id="110791"/>
    <lineage>
        <taxon>Eukaryota</taxon>
        <taxon>Metazoa</taxon>
        <taxon>Ecdysozoa</taxon>
        <taxon>Arthropoda</taxon>
        <taxon>Hexapoda</taxon>
        <taxon>Insecta</taxon>
        <taxon>Pterygota</taxon>
        <taxon>Neoptera</taxon>
        <taxon>Endopterygota</taxon>
        <taxon>Lepidoptera</taxon>
        <taxon>Glossata</taxon>
        <taxon>Ditrysia</taxon>
        <taxon>Papilionoidea</taxon>
        <taxon>Papilionidae</taxon>
        <taxon>Papilioninae</taxon>
        <taxon>Iphiclides</taxon>
    </lineage>
</organism>
<protein>
    <submittedName>
        <fullName evidence="1">Uncharacterized protein</fullName>
    </submittedName>
</protein>
<proteinExistence type="predicted"/>
<gene>
    <name evidence="1" type="ORF">IPOD504_LOCUS5261</name>
</gene>
<dbReference type="EMBL" id="OW152828">
    <property type="protein sequence ID" value="CAH2045857.1"/>
    <property type="molecule type" value="Genomic_DNA"/>
</dbReference>
<feature type="non-terminal residue" evidence="1">
    <location>
        <position position="1"/>
    </location>
</feature>
<keyword evidence="2" id="KW-1185">Reference proteome</keyword>